<evidence type="ECO:0000256" key="5">
    <source>
        <dbReference type="ARBA" id="ARBA00022692"/>
    </source>
</evidence>
<dbReference type="MEROPS" id="M48.002"/>
<keyword evidence="4 12" id="KW-0645">Protease</keyword>
<dbReference type="eggNOG" id="COG0501">
    <property type="taxonomic scope" value="Bacteria"/>
</dbReference>
<evidence type="ECO:0000256" key="9">
    <source>
        <dbReference type="ARBA" id="ARBA00022989"/>
    </source>
</evidence>
<dbReference type="Pfam" id="PF01435">
    <property type="entry name" value="Peptidase_M48"/>
    <property type="match status" value="1"/>
</dbReference>
<comment type="cofactor">
    <cofactor evidence="12">
        <name>Zn(2+)</name>
        <dbReference type="ChEBI" id="CHEBI:29105"/>
    </cofactor>
    <text evidence="12">Binds 1 zinc ion per subunit.</text>
</comment>
<feature type="domain" description="Peptidase M48" evidence="13">
    <location>
        <begin position="80"/>
        <end position="291"/>
    </location>
</feature>
<dbReference type="NCBIfam" id="NF003965">
    <property type="entry name" value="PRK05457.1"/>
    <property type="match status" value="1"/>
</dbReference>
<evidence type="ECO:0000256" key="7">
    <source>
        <dbReference type="ARBA" id="ARBA00022801"/>
    </source>
</evidence>
<organism evidence="14 15">
    <name type="scientific">Arenimonas metalli CF5-1</name>
    <dbReference type="NCBI Taxonomy" id="1384056"/>
    <lineage>
        <taxon>Bacteria</taxon>
        <taxon>Pseudomonadati</taxon>
        <taxon>Pseudomonadota</taxon>
        <taxon>Gammaproteobacteria</taxon>
        <taxon>Lysobacterales</taxon>
        <taxon>Lysobacteraceae</taxon>
        <taxon>Arenimonas</taxon>
    </lineage>
</organism>
<keyword evidence="9 12" id="KW-1133">Transmembrane helix</keyword>
<comment type="similarity">
    <text evidence="2 12">Belongs to the peptidase M48B family.</text>
</comment>
<dbReference type="PATRIC" id="fig|1384056.3.peg.1953"/>
<keyword evidence="3 12" id="KW-1003">Cell membrane</keyword>
<feature type="active site" evidence="12">
    <location>
        <position position="145"/>
    </location>
</feature>
<feature type="binding site" evidence="12">
    <location>
        <position position="148"/>
    </location>
    <ligand>
        <name>Zn(2+)</name>
        <dbReference type="ChEBI" id="CHEBI:29105"/>
        <note>catalytic</note>
    </ligand>
</feature>
<evidence type="ECO:0000313" key="15">
    <source>
        <dbReference type="Proteomes" id="UP000029393"/>
    </source>
</evidence>
<keyword evidence="8 12" id="KW-0862">Zinc</keyword>
<dbReference type="GO" id="GO:0005886">
    <property type="term" value="C:plasma membrane"/>
    <property type="evidence" value="ECO:0007669"/>
    <property type="project" value="UniProtKB-SubCell"/>
</dbReference>
<feature type="binding site" evidence="12">
    <location>
        <position position="144"/>
    </location>
    <ligand>
        <name>Zn(2+)</name>
        <dbReference type="ChEBI" id="CHEBI:29105"/>
        <note>catalytic</note>
    </ligand>
</feature>
<sequence length="301" mass="32158">MFKRIALFLATNLAVMVLLGIVLSVLQGVFGVSLGNNGLLLVMAAVFGFGGSLFSLAISKWVAKRTTGMHLIEQPRNEGEAWLYNTVKRQAEAAGIRMPEVGIYDAPEINAFATGPSRNNSLVAVSTGLLRAMDRDEAEAVLAHEVSHVANGDMVTMALIQGVLNTFVFYLARVVGRIVDGFISGNREGGGGGLAYYAIVFALEIVFGLLASVITMWFSRWREFRADAGGAHLAGREKMISALEKLARTYGQSTLPSQVRAFGISGSVGPGLKRLFMSHPPLAERIQALRDASASAGVVRG</sequence>
<reference evidence="14 15" key="1">
    <citation type="submission" date="2013-09" db="EMBL/GenBank/DDBJ databases">
        <title>Genome sequencing of Arenimonas metalli.</title>
        <authorList>
            <person name="Chen F."/>
            <person name="Wang G."/>
        </authorList>
    </citation>
    <scope>NUCLEOTIDE SEQUENCE [LARGE SCALE GENOMIC DNA]</scope>
    <source>
        <strain evidence="14 15">CF5-1</strain>
    </source>
</reference>
<dbReference type="PANTHER" id="PTHR43221">
    <property type="entry name" value="PROTEASE HTPX"/>
    <property type="match status" value="1"/>
</dbReference>
<dbReference type="CDD" id="cd07335">
    <property type="entry name" value="M48B_HtpX_like"/>
    <property type="match status" value="1"/>
</dbReference>
<dbReference type="GO" id="GO:0004222">
    <property type="term" value="F:metalloendopeptidase activity"/>
    <property type="evidence" value="ECO:0007669"/>
    <property type="project" value="UniProtKB-UniRule"/>
</dbReference>
<keyword evidence="10 12" id="KW-0482">Metalloprotease</keyword>
<dbReference type="Proteomes" id="UP000029393">
    <property type="component" value="Unassembled WGS sequence"/>
</dbReference>
<proteinExistence type="inferred from homology"/>
<feature type="transmembrane region" description="Helical" evidence="12">
    <location>
        <begin position="154"/>
        <end position="175"/>
    </location>
</feature>
<dbReference type="GO" id="GO:0008270">
    <property type="term" value="F:zinc ion binding"/>
    <property type="evidence" value="ECO:0007669"/>
    <property type="project" value="UniProtKB-UniRule"/>
</dbReference>
<evidence type="ECO:0000256" key="1">
    <source>
        <dbReference type="ARBA" id="ARBA00004651"/>
    </source>
</evidence>
<comment type="subcellular location">
    <subcellularLocation>
        <location evidence="1 12">Cell membrane</location>
        <topology evidence="1 12">Multi-pass membrane protein</topology>
    </subcellularLocation>
</comment>
<comment type="caution">
    <text evidence="14">The sequence shown here is derived from an EMBL/GenBank/DDBJ whole genome shotgun (WGS) entry which is preliminary data.</text>
</comment>
<evidence type="ECO:0000256" key="12">
    <source>
        <dbReference type="HAMAP-Rule" id="MF_00188"/>
    </source>
</evidence>
<keyword evidence="6 12" id="KW-0479">Metal-binding</keyword>
<gene>
    <name evidence="12" type="primary">htpX</name>
    <name evidence="14" type="ORF">N787_13150</name>
</gene>
<evidence type="ECO:0000256" key="8">
    <source>
        <dbReference type="ARBA" id="ARBA00022833"/>
    </source>
</evidence>
<dbReference type="InterPro" id="IPR001915">
    <property type="entry name" value="Peptidase_M48"/>
</dbReference>
<evidence type="ECO:0000313" key="14">
    <source>
        <dbReference type="EMBL" id="KFN45364.1"/>
    </source>
</evidence>
<dbReference type="RefSeq" id="WP_034213376.1">
    <property type="nucleotide sequence ID" value="NZ_AVCK01000030.1"/>
</dbReference>
<feature type="transmembrane region" description="Helical" evidence="12">
    <location>
        <begin position="38"/>
        <end position="59"/>
    </location>
</feature>
<dbReference type="HAMAP" id="MF_00188">
    <property type="entry name" value="Pept_M48_protease_HtpX"/>
    <property type="match status" value="1"/>
</dbReference>
<protein>
    <recommendedName>
        <fullName evidence="12">Protease HtpX</fullName>
        <ecNumber evidence="12">3.4.24.-</ecNumber>
    </recommendedName>
    <alternativeName>
        <fullName evidence="12">Heat shock protein HtpX</fullName>
    </alternativeName>
</protein>
<dbReference type="STRING" id="1384056.N787_13150"/>
<evidence type="ECO:0000256" key="11">
    <source>
        <dbReference type="ARBA" id="ARBA00023136"/>
    </source>
</evidence>
<keyword evidence="12" id="KW-0346">Stress response</keyword>
<evidence type="ECO:0000256" key="3">
    <source>
        <dbReference type="ARBA" id="ARBA00022475"/>
    </source>
</evidence>
<dbReference type="InterPro" id="IPR050083">
    <property type="entry name" value="HtpX_protease"/>
</dbReference>
<evidence type="ECO:0000256" key="4">
    <source>
        <dbReference type="ARBA" id="ARBA00022670"/>
    </source>
</evidence>
<feature type="transmembrane region" description="Helical" evidence="12">
    <location>
        <begin position="7"/>
        <end position="26"/>
    </location>
</feature>
<evidence type="ECO:0000256" key="2">
    <source>
        <dbReference type="ARBA" id="ARBA00009779"/>
    </source>
</evidence>
<dbReference type="InterPro" id="IPR022919">
    <property type="entry name" value="Pept_M48_protease_HtpX"/>
</dbReference>
<dbReference type="OrthoDB" id="15218at2"/>
<accession>A0A091B3C6</accession>
<dbReference type="AlphaFoldDB" id="A0A091B3C6"/>
<keyword evidence="7 12" id="KW-0378">Hydrolase</keyword>
<keyword evidence="11 12" id="KW-0472">Membrane</keyword>
<feature type="binding site" evidence="12">
    <location>
        <position position="223"/>
    </location>
    <ligand>
        <name>Zn(2+)</name>
        <dbReference type="ChEBI" id="CHEBI:29105"/>
        <note>catalytic</note>
    </ligand>
</feature>
<feature type="transmembrane region" description="Helical" evidence="12">
    <location>
        <begin position="195"/>
        <end position="218"/>
    </location>
</feature>
<dbReference type="PANTHER" id="PTHR43221:SF1">
    <property type="entry name" value="PROTEASE HTPX"/>
    <property type="match status" value="1"/>
</dbReference>
<dbReference type="EC" id="3.4.24.-" evidence="12"/>
<evidence type="ECO:0000259" key="13">
    <source>
        <dbReference type="Pfam" id="PF01435"/>
    </source>
</evidence>
<keyword evidence="5 12" id="KW-0812">Transmembrane</keyword>
<keyword evidence="15" id="KW-1185">Reference proteome</keyword>
<name>A0A091B3C6_9GAMM</name>
<evidence type="ECO:0000256" key="6">
    <source>
        <dbReference type="ARBA" id="ARBA00022723"/>
    </source>
</evidence>
<dbReference type="Gene3D" id="3.30.2010.10">
    <property type="entry name" value="Metalloproteases ('zincins'), catalytic domain"/>
    <property type="match status" value="1"/>
</dbReference>
<dbReference type="EMBL" id="AVCK01000030">
    <property type="protein sequence ID" value="KFN45364.1"/>
    <property type="molecule type" value="Genomic_DNA"/>
</dbReference>
<dbReference type="GO" id="GO:0006508">
    <property type="term" value="P:proteolysis"/>
    <property type="evidence" value="ECO:0007669"/>
    <property type="project" value="UniProtKB-KW"/>
</dbReference>
<evidence type="ECO:0000256" key="10">
    <source>
        <dbReference type="ARBA" id="ARBA00023049"/>
    </source>
</evidence>